<dbReference type="CDD" id="cd06261">
    <property type="entry name" value="TM_PBP2"/>
    <property type="match status" value="1"/>
</dbReference>
<keyword evidence="3" id="KW-1003">Cell membrane</keyword>
<evidence type="ECO:0000256" key="3">
    <source>
        <dbReference type="ARBA" id="ARBA00022475"/>
    </source>
</evidence>
<comment type="caution">
    <text evidence="9">The sequence shown here is derived from an EMBL/GenBank/DDBJ whole genome shotgun (WGS) entry which is preliminary data.</text>
</comment>
<name>A0ABV1B3K0_9FIRM</name>
<reference evidence="9 10" key="1">
    <citation type="submission" date="2024-03" db="EMBL/GenBank/DDBJ databases">
        <title>Human intestinal bacterial collection.</title>
        <authorList>
            <person name="Pauvert C."/>
            <person name="Hitch T.C.A."/>
            <person name="Clavel T."/>
        </authorList>
    </citation>
    <scope>NUCLEOTIDE SEQUENCE [LARGE SCALE GENOMIC DNA]</scope>
    <source>
        <strain evidence="9 10">CLA-AA-H190</strain>
    </source>
</reference>
<evidence type="ECO:0000256" key="5">
    <source>
        <dbReference type="ARBA" id="ARBA00022989"/>
    </source>
</evidence>
<accession>A0ABV1B3K0</accession>
<feature type="transmembrane region" description="Helical" evidence="7">
    <location>
        <begin position="191"/>
        <end position="216"/>
    </location>
</feature>
<protein>
    <submittedName>
        <fullName evidence="9">ABC transporter permease</fullName>
    </submittedName>
</protein>
<feature type="transmembrane region" description="Helical" evidence="7">
    <location>
        <begin position="237"/>
        <end position="259"/>
    </location>
</feature>
<comment type="subcellular location">
    <subcellularLocation>
        <location evidence="1 7">Cell membrane</location>
        <topology evidence="1 7">Multi-pass membrane protein</topology>
    </subcellularLocation>
</comment>
<evidence type="ECO:0000256" key="2">
    <source>
        <dbReference type="ARBA" id="ARBA00022448"/>
    </source>
</evidence>
<organism evidence="9 10">
    <name type="scientific">Coprococcus intestinihominis</name>
    <dbReference type="NCBI Taxonomy" id="3133154"/>
    <lineage>
        <taxon>Bacteria</taxon>
        <taxon>Bacillati</taxon>
        <taxon>Bacillota</taxon>
        <taxon>Clostridia</taxon>
        <taxon>Lachnospirales</taxon>
        <taxon>Lachnospiraceae</taxon>
        <taxon>Coprococcus</taxon>
    </lineage>
</organism>
<dbReference type="PROSITE" id="PS50928">
    <property type="entry name" value="ABC_TM1"/>
    <property type="match status" value="1"/>
</dbReference>
<feature type="transmembrane region" description="Helical" evidence="7">
    <location>
        <begin position="110"/>
        <end position="130"/>
    </location>
</feature>
<dbReference type="Proteomes" id="UP001469749">
    <property type="component" value="Unassembled WGS sequence"/>
</dbReference>
<gene>
    <name evidence="9" type="ORF">WMO25_07800</name>
</gene>
<keyword evidence="5 7" id="KW-1133">Transmembrane helix</keyword>
<evidence type="ECO:0000256" key="1">
    <source>
        <dbReference type="ARBA" id="ARBA00004651"/>
    </source>
</evidence>
<dbReference type="RefSeq" id="WP_349084847.1">
    <property type="nucleotide sequence ID" value="NZ_JBBMEK010000078.1"/>
</dbReference>
<evidence type="ECO:0000256" key="7">
    <source>
        <dbReference type="RuleBase" id="RU363032"/>
    </source>
</evidence>
<dbReference type="PANTHER" id="PTHR43386">
    <property type="entry name" value="OLIGOPEPTIDE TRANSPORT SYSTEM PERMEASE PROTEIN APPC"/>
    <property type="match status" value="1"/>
</dbReference>
<evidence type="ECO:0000313" key="10">
    <source>
        <dbReference type="Proteomes" id="UP001469749"/>
    </source>
</evidence>
<dbReference type="InterPro" id="IPR000515">
    <property type="entry name" value="MetI-like"/>
</dbReference>
<dbReference type="PANTHER" id="PTHR43386:SF1">
    <property type="entry name" value="D,D-DIPEPTIDE TRANSPORT SYSTEM PERMEASE PROTEIN DDPC-RELATED"/>
    <property type="match status" value="1"/>
</dbReference>
<dbReference type="InterPro" id="IPR035906">
    <property type="entry name" value="MetI-like_sf"/>
</dbReference>
<evidence type="ECO:0000259" key="8">
    <source>
        <dbReference type="PROSITE" id="PS50928"/>
    </source>
</evidence>
<dbReference type="Gene3D" id="1.10.3720.10">
    <property type="entry name" value="MetI-like"/>
    <property type="match status" value="1"/>
</dbReference>
<dbReference type="Pfam" id="PF00528">
    <property type="entry name" value="BPD_transp_1"/>
    <property type="match status" value="1"/>
</dbReference>
<keyword evidence="6 7" id="KW-0472">Membrane</keyword>
<sequence length="270" mass="29018">MKKKKMIKFRLIILMVLCAGLLLGAWIVRGHLIHEPFRTNVRQAFQAPCREYIFGTDNLGRCVACRILYGAATSLYAAVLAVIAVFIIGTAVGVTAAYAGGIVDRILMKITLVFQAFPNFILAVAVAGMLGTGLKNSVLALGAVYWITYAKLSRSLVLSIRDSEYIRAAKICGAGPTAIIFKYILPNMVSPLIVTAALDVSSFILSMAGLSFLGLGPSRPTAEWGATMSEAKTFIQQAPWCIVFPGLALLVTVVIFNLLGDALRDVIDEG</sequence>
<evidence type="ECO:0000256" key="6">
    <source>
        <dbReference type="ARBA" id="ARBA00023136"/>
    </source>
</evidence>
<evidence type="ECO:0000256" key="4">
    <source>
        <dbReference type="ARBA" id="ARBA00022692"/>
    </source>
</evidence>
<keyword evidence="4 7" id="KW-0812">Transmembrane</keyword>
<feature type="transmembrane region" description="Helical" evidence="7">
    <location>
        <begin position="75"/>
        <end position="98"/>
    </location>
</feature>
<dbReference type="SUPFAM" id="SSF161098">
    <property type="entry name" value="MetI-like"/>
    <property type="match status" value="1"/>
</dbReference>
<feature type="transmembrane region" description="Helical" evidence="7">
    <location>
        <begin position="136"/>
        <end position="153"/>
    </location>
</feature>
<dbReference type="EMBL" id="JBBMEK010000078">
    <property type="protein sequence ID" value="MEQ2365000.1"/>
    <property type="molecule type" value="Genomic_DNA"/>
</dbReference>
<feature type="domain" description="ABC transmembrane type-1" evidence="8">
    <location>
        <begin position="71"/>
        <end position="260"/>
    </location>
</feature>
<dbReference type="InterPro" id="IPR050366">
    <property type="entry name" value="BP-dependent_transpt_permease"/>
</dbReference>
<comment type="similarity">
    <text evidence="7">Belongs to the binding-protein-dependent transport system permease family.</text>
</comment>
<keyword evidence="2 7" id="KW-0813">Transport</keyword>
<evidence type="ECO:0000313" key="9">
    <source>
        <dbReference type="EMBL" id="MEQ2365000.1"/>
    </source>
</evidence>
<keyword evidence="10" id="KW-1185">Reference proteome</keyword>
<proteinExistence type="inferred from homology"/>